<dbReference type="EMBL" id="JBEVCJ010000017">
    <property type="protein sequence ID" value="MET1256105.1"/>
    <property type="molecule type" value="Genomic_DNA"/>
</dbReference>
<dbReference type="PANTHER" id="PTHR48207">
    <property type="entry name" value="SUCCINATE--HYDROXYMETHYLGLUTARATE COA-TRANSFERASE"/>
    <property type="match status" value="1"/>
</dbReference>
<organism evidence="1 2">
    <name type="scientific">Aliikangiella maris</name>
    <dbReference type="NCBI Taxonomy" id="3162458"/>
    <lineage>
        <taxon>Bacteria</taxon>
        <taxon>Pseudomonadati</taxon>
        <taxon>Pseudomonadota</taxon>
        <taxon>Gammaproteobacteria</taxon>
        <taxon>Oceanospirillales</taxon>
        <taxon>Pleioneaceae</taxon>
        <taxon>Aliikangiella</taxon>
    </lineage>
</organism>
<dbReference type="InterPro" id="IPR003673">
    <property type="entry name" value="CoA-Trfase_fam_III"/>
</dbReference>
<dbReference type="PANTHER" id="PTHR48207:SF3">
    <property type="entry name" value="SUCCINATE--HYDROXYMETHYLGLUTARATE COA-TRANSFERASE"/>
    <property type="match status" value="1"/>
</dbReference>
<keyword evidence="1" id="KW-0808">Transferase</keyword>
<evidence type="ECO:0000313" key="1">
    <source>
        <dbReference type="EMBL" id="MET1256105.1"/>
    </source>
</evidence>
<dbReference type="InterPro" id="IPR023606">
    <property type="entry name" value="CoA-Trfase_III_dom_1_sf"/>
</dbReference>
<proteinExistence type="predicted"/>
<dbReference type="Gene3D" id="3.30.1540.10">
    <property type="entry name" value="formyl-coa transferase, domain 3"/>
    <property type="match status" value="1"/>
</dbReference>
<evidence type="ECO:0000313" key="2">
    <source>
        <dbReference type="Proteomes" id="UP001548189"/>
    </source>
</evidence>
<dbReference type="EC" id="2.8.3.-" evidence="1"/>
<gene>
    <name evidence="1" type="ORF">ABVT43_13275</name>
</gene>
<name>A0ABV2BW07_9GAMM</name>
<dbReference type="InterPro" id="IPR050483">
    <property type="entry name" value="CoA-transferase_III_domain"/>
</dbReference>
<reference evidence="1 2" key="1">
    <citation type="submission" date="2024-06" db="EMBL/GenBank/DDBJ databases">
        <authorList>
            <person name="Li F."/>
        </authorList>
    </citation>
    <scope>NUCLEOTIDE SEQUENCE [LARGE SCALE GENOMIC DNA]</scope>
    <source>
        <strain evidence="1 2">GXAS 311</strain>
    </source>
</reference>
<comment type="caution">
    <text evidence="1">The sequence shown here is derived from an EMBL/GenBank/DDBJ whole genome shotgun (WGS) entry which is preliminary data.</text>
</comment>
<keyword evidence="2" id="KW-1185">Reference proteome</keyword>
<dbReference type="Gene3D" id="3.40.50.10540">
    <property type="entry name" value="Crotonobetainyl-coa:carnitine coa-transferase, domain 1"/>
    <property type="match status" value="1"/>
</dbReference>
<dbReference type="Proteomes" id="UP001548189">
    <property type="component" value="Unassembled WGS sequence"/>
</dbReference>
<dbReference type="SUPFAM" id="SSF89796">
    <property type="entry name" value="CoA-transferase family III (CaiB/BaiF)"/>
    <property type="match status" value="1"/>
</dbReference>
<dbReference type="Pfam" id="PF02515">
    <property type="entry name" value="CoA_transf_3"/>
    <property type="match status" value="1"/>
</dbReference>
<dbReference type="GO" id="GO:0016740">
    <property type="term" value="F:transferase activity"/>
    <property type="evidence" value="ECO:0007669"/>
    <property type="project" value="UniProtKB-KW"/>
</dbReference>
<sequence length="393" mass="43489">MAGPLTHIQVLDLSRILAGPWATQFLADLGANVIKVERPNVGDDTRQWGPPFVESLDHSQAALSAYYLSANRGKRSLEVDLSSTEGQQLIYQLVKKSDVIVENFKAGTLKKLGLSYNDLKQHNPQIVYCSITGFGQDGPRHEQAAYDFMIQAMSGLMSITGEPESQKGVPQKVGIPIVDLMTGMYASSAILAALNHRERTGQGEYIDIAMLDVMVSTLANRKMSYLTSGQIPQRTGNRHPNIQPQDVFACQDGYIAIVVGNDQQFLKLCDVIKQPALKSNPHFQSNELRVSHAEQLVNIVAAAFAQADKSYWLDRLNLAGIPCSPINRIDEILNDPQIKHRDLVSYIEHPQFGNIPQMKNPIKFHNATLDSVSSPPLLGEFNTEIAQWLKQSS</sequence>
<dbReference type="InterPro" id="IPR044855">
    <property type="entry name" value="CoA-Trfase_III_dom3_sf"/>
</dbReference>
<accession>A0ABV2BW07</accession>
<protein>
    <submittedName>
        <fullName evidence="1">CoA transferase</fullName>
        <ecNumber evidence="1">2.8.3.-</ecNumber>
    </submittedName>
</protein>